<evidence type="ECO:0000313" key="2">
    <source>
        <dbReference type="Proteomes" id="UP000015106"/>
    </source>
</evidence>
<reference evidence="1" key="2">
    <citation type="submission" date="2022-06" db="UniProtKB">
        <authorList>
            <consortium name="EnsemblPlants"/>
        </authorList>
    </citation>
    <scope>IDENTIFICATION</scope>
</reference>
<accession>A0A8R7VF53</accession>
<dbReference type="EnsemblPlants" id="TuG1812S0001162500.01.T01">
    <property type="protein sequence ID" value="TuG1812S0001162500.01.T01.s_cds1795"/>
    <property type="gene ID" value="TuG1812S0001162500.01"/>
</dbReference>
<dbReference type="Proteomes" id="UP000015106">
    <property type="component" value="Unassembled WGS sequence"/>
</dbReference>
<sequence length="113" mass="12528">MQVRGTYTTPGSARPSARGRDQAAMYWNLYLMSKRRRHCLKSILQVQPKLLMQTIKRHQHALMSLGVMSWPGLRAATRRAATTHLAATMNPGLLASTATSRGRARLRRGGGSL</sequence>
<reference evidence="2" key="1">
    <citation type="journal article" date="2013" name="Nature">
        <title>Draft genome of the wheat A-genome progenitor Triticum urartu.</title>
        <authorList>
            <person name="Ling H.Q."/>
            <person name="Zhao S."/>
            <person name="Liu D."/>
            <person name="Wang J."/>
            <person name="Sun H."/>
            <person name="Zhang C."/>
            <person name="Fan H."/>
            <person name="Li D."/>
            <person name="Dong L."/>
            <person name="Tao Y."/>
            <person name="Gao C."/>
            <person name="Wu H."/>
            <person name="Li Y."/>
            <person name="Cui Y."/>
            <person name="Guo X."/>
            <person name="Zheng S."/>
            <person name="Wang B."/>
            <person name="Yu K."/>
            <person name="Liang Q."/>
            <person name="Yang W."/>
            <person name="Lou X."/>
            <person name="Chen J."/>
            <person name="Feng M."/>
            <person name="Jian J."/>
            <person name="Zhang X."/>
            <person name="Luo G."/>
            <person name="Jiang Y."/>
            <person name="Liu J."/>
            <person name="Wang Z."/>
            <person name="Sha Y."/>
            <person name="Zhang B."/>
            <person name="Wu H."/>
            <person name="Tang D."/>
            <person name="Shen Q."/>
            <person name="Xue P."/>
            <person name="Zou S."/>
            <person name="Wang X."/>
            <person name="Liu X."/>
            <person name="Wang F."/>
            <person name="Yang Y."/>
            <person name="An X."/>
            <person name="Dong Z."/>
            <person name="Zhang K."/>
            <person name="Zhang X."/>
            <person name="Luo M.C."/>
            <person name="Dvorak J."/>
            <person name="Tong Y."/>
            <person name="Wang J."/>
            <person name="Yang H."/>
            <person name="Li Z."/>
            <person name="Wang D."/>
            <person name="Zhang A."/>
            <person name="Wang J."/>
        </authorList>
    </citation>
    <scope>NUCLEOTIDE SEQUENCE</scope>
    <source>
        <strain evidence="2">cv. G1812</strain>
    </source>
</reference>
<evidence type="ECO:0000313" key="1">
    <source>
        <dbReference type="EnsemblPlants" id="TuG1812S0001162500.01.T01.s_cds1795"/>
    </source>
</evidence>
<protein>
    <submittedName>
        <fullName evidence="1">Uncharacterized protein</fullName>
    </submittedName>
</protein>
<organism evidence="1 2">
    <name type="scientific">Triticum urartu</name>
    <name type="common">Red wild einkorn</name>
    <name type="synonym">Crithodium urartu</name>
    <dbReference type="NCBI Taxonomy" id="4572"/>
    <lineage>
        <taxon>Eukaryota</taxon>
        <taxon>Viridiplantae</taxon>
        <taxon>Streptophyta</taxon>
        <taxon>Embryophyta</taxon>
        <taxon>Tracheophyta</taxon>
        <taxon>Spermatophyta</taxon>
        <taxon>Magnoliopsida</taxon>
        <taxon>Liliopsida</taxon>
        <taxon>Poales</taxon>
        <taxon>Poaceae</taxon>
        <taxon>BOP clade</taxon>
        <taxon>Pooideae</taxon>
        <taxon>Triticodae</taxon>
        <taxon>Triticeae</taxon>
        <taxon>Triticinae</taxon>
        <taxon>Triticum</taxon>
    </lineage>
</organism>
<dbReference type="AlphaFoldDB" id="A0A8R7VF53"/>
<dbReference type="Gramene" id="TuG1812S0001162500.01.T01">
    <property type="protein sequence ID" value="TuG1812S0001162500.01.T01.s_cds1795"/>
    <property type="gene ID" value="TuG1812S0001162500.01"/>
</dbReference>
<keyword evidence="2" id="KW-1185">Reference proteome</keyword>
<proteinExistence type="predicted"/>
<name>A0A8R7VF53_TRIUA</name>